<reference evidence="2" key="1">
    <citation type="journal article" date="2014" name="Front. Microbiol.">
        <title>High frequency of phylogenetically diverse reductive dehalogenase-homologous genes in deep subseafloor sedimentary metagenomes.</title>
        <authorList>
            <person name="Kawai M."/>
            <person name="Futagami T."/>
            <person name="Toyoda A."/>
            <person name="Takaki Y."/>
            <person name="Nishi S."/>
            <person name="Hori S."/>
            <person name="Arai W."/>
            <person name="Tsubouchi T."/>
            <person name="Morono Y."/>
            <person name="Uchiyama I."/>
            <person name="Ito T."/>
            <person name="Fujiyama A."/>
            <person name="Inagaki F."/>
            <person name="Takami H."/>
        </authorList>
    </citation>
    <scope>NUCLEOTIDE SEQUENCE</scope>
    <source>
        <strain evidence="2">Expedition CK06-06</strain>
    </source>
</reference>
<feature type="compositionally biased region" description="Polar residues" evidence="1">
    <location>
        <begin position="1"/>
        <end position="10"/>
    </location>
</feature>
<proteinExistence type="predicted"/>
<organism evidence="2">
    <name type="scientific">marine sediment metagenome</name>
    <dbReference type="NCBI Taxonomy" id="412755"/>
    <lineage>
        <taxon>unclassified sequences</taxon>
        <taxon>metagenomes</taxon>
        <taxon>ecological metagenomes</taxon>
    </lineage>
</organism>
<evidence type="ECO:0000313" key="2">
    <source>
        <dbReference type="EMBL" id="GAH86431.1"/>
    </source>
</evidence>
<feature type="region of interest" description="Disordered" evidence="1">
    <location>
        <begin position="61"/>
        <end position="84"/>
    </location>
</feature>
<comment type="caution">
    <text evidence="2">The sequence shown here is derived from an EMBL/GenBank/DDBJ whole genome shotgun (WGS) entry which is preliminary data.</text>
</comment>
<protein>
    <submittedName>
        <fullName evidence="2">Uncharacterized protein</fullName>
    </submittedName>
</protein>
<feature type="region of interest" description="Disordered" evidence="1">
    <location>
        <begin position="1"/>
        <end position="21"/>
    </location>
</feature>
<gene>
    <name evidence="2" type="ORF">S03H2_56234</name>
</gene>
<accession>X1IVG1</accession>
<dbReference type="AlphaFoldDB" id="X1IVG1"/>
<dbReference type="EMBL" id="BARU01035960">
    <property type="protein sequence ID" value="GAH86431.1"/>
    <property type="molecule type" value="Genomic_DNA"/>
</dbReference>
<sequence>MCVSASTSPPTGTPLDRLGRRDGRLSAIGPIGKGSLLEIIAIRDIRVQCAELASRLVRSRELAQRPAQAPPHDVRTALSPAHAR</sequence>
<name>X1IVG1_9ZZZZ</name>
<evidence type="ECO:0000256" key="1">
    <source>
        <dbReference type="SAM" id="MobiDB-lite"/>
    </source>
</evidence>